<keyword evidence="1" id="KW-0472">Membrane</keyword>
<evidence type="ECO:0008006" key="4">
    <source>
        <dbReference type="Google" id="ProtNLM"/>
    </source>
</evidence>
<evidence type="ECO:0000313" key="2">
    <source>
        <dbReference type="EMBL" id="MDT1064745.1"/>
    </source>
</evidence>
<dbReference type="RefSeq" id="WP_311761825.1">
    <property type="nucleotide sequence ID" value="NZ_JAVRQI010000034.1"/>
</dbReference>
<gene>
    <name evidence="2" type="ORF">RM190_23015</name>
</gene>
<reference evidence="3" key="1">
    <citation type="submission" date="2023-07" db="EMBL/GenBank/DDBJ databases">
        <title>Characterization of two Paracoccaceae strains isolated from Phycosphere and proposal of Xinfangfangia lacusdiani sp. nov.</title>
        <authorList>
            <person name="Deng Y."/>
            <person name="Zhang Y.Q."/>
        </authorList>
    </citation>
    <scope>NUCLEOTIDE SEQUENCE [LARGE SCALE GENOMIC DNA]</scope>
    <source>
        <strain evidence="3">CPCC 101403</strain>
    </source>
</reference>
<sequence>MDGVEIRNLDQPAIREDGLQLEENRSLQRRFWQMQRIAWLGFGIVVLVALLGLTGSGGPLHMQVLRFAHAEVELPRISRWEGSDGIVLRYLSDTTNRDIELNDAFFQRFAVEEIQPQPASSLLTKGGQKFLFDAEDTPPHQVRFELRAMHFGWTEIDVTIGDETRSAHVIVLP</sequence>
<dbReference type="Proteomes" id="UP001251085">
    <property type="component" value="Unassembled WGS sequence"/>
</dbReference>
<keyword evidence="1" id="KW-0812">Transmembrane</keyword>
<dbReference type="EMBL" id="JAVRQI010000034">
    <property type="protein sequence ID" value="MDT1064745.1"/>
    <property type="molecule type" value="Genomic_DNA"/>
</dbReference>
<accession>A0ABU3EMV4</accession>
<name>A0ABU3EMV4_9RHOB</name>
<evidence type="ECO:0000313" key="3">
    <source>
        <dbReference type="Proteomes" id="UP001251085"/>
    </source>
</evidence>
<protein>
    <recommendedName>
        <fullName evidence="4">DUF3426 domain-containing protein</fullName>
    </recommendedName>
</protein>
<organism evidence="2 3">
    <name type="scientific">Paracoccus broussonetiae</name>
    <dbReference type="NCBI Taxonomy" id="3075834"/>
    <lineage>
        <taxon>Bacteria</taxon>
        <taxon>Pseudomonadati</taxon>
        <taxon>Pseudomonadota</taxon>
        <taxon>Alphaproteobacteria</taxon>
        <taxon>Rhodobacterales</taxon>
        <taxon>Paracoccaceae</taxon>
        <taxon>Paracoccus</taxon>
    </lineage>
</organism>
<keyword evidence="3" id="KW-1185">Reference proteome</keyword>
<comment type="caution">
    <text evidence="2">The sequence shown here is derived from an EMBL/GenBank/DDBJ whole genome shotgun (WGS) entry which is preliminary data.</text>
</comment>
<proteinExistence type="predicted"/>
<evidence type="ECO:0000256" key="1">
    <source>
        <dbReference type="SAM" id="Phobius"/>
    </source>
</evidence>
<keyword evidence="1" id="KW-1133">Transmembrane helix</keyword>
<feature type="transmembrane region" description="Helical" evidence="1">
    <location>
        <begin position="37"/>
        <end position="57"/>
    </location>
</feature>